<evidence type="ECO:0000256" key="2">
    <source>
        <dbReference type="ARBA" id="ARBA00009997"/>
    </source>
</evidence>
<keyword evidence="9" id="KW-1185">Reference proteome</keyword>
<evidence type="ECO:0000256" key="6">
    <source>
        <dbReference type="ARBA" id="ARBA00022842"/>
    </source>
</evidence>
<gene>
    <name evidence="8" type="ORF">ACFFPJ_03735</name>
</gene>
<keyword evidence="6" id="KW-0460">Magnesium</keyword>
<dbReference type="Gene3D" id="3.90.1560.10">
    <property type="entry name" value="ComB-like"/>
    <property type="match status" value="1"/>
</dbReference>
<proteinExistence type="inferred from homology"/>
<dbReference type="EMBL" id="JBHMBE010000001">
    <property type="protein sequence ID" value="MFB9644906.1"/>
    <property type="molecule type" value="Genomic_DNA"/>
</dbReference>
<dbReference type="Pfam" id="PF04029">
    <property type="entry name" value="2-ph_phosp"/>
    <property type="match status" value="1"/>
</dbReference>
<dbReference type="SUPFAM" id="SSF142823">
    <property type="entry name" value="ComB-like"/>
    <property type="match status" value="1"/>
</dbReference>
<evidence type="ECO:0000256" key="1">
    <source>
        <dbReference type="ARBA" id="ARBA00001946"/>
    </source>
</evidence>
<evidence type="ECO:0000256" key="3">
    <source>
        <dbReference type="ARBA" id="ARBA00012953"/>
    </source>
</evidence>
<dbReference type="Proteomes" id="UP001589611">
    <property type="component" value="Unassembled WGS sequence"/>
</dbReference>
<accession>A0ABV5SX17</accession>
<comment type="cofactor">
    <cofactor evidence="1">
        <name>Mg(2+)</name>
        <dbReference type="ChEBI" id="CHEBI:18420"/>
    </cofactor>
</comment>
<evidence type="ECO:0000256" key="4">
    <source>
        <dbReference type="ARBA" id="ARBA00021948"/>
    </source>
</evidence>
<dbReference type="InterPro" id="IPR036702">
    <property type="entry name" value="ComB-like_sf"/>
</dbReference>
<name>A0ABV5SX17_9MICO</name>
<dbReference type="InterPro" id="IPR005238">
    <property type="entry name" value="ComB-like"/>
</dbReference>
<sequence>MPPFDQSTYQVRLDWGLEGLARLAPADVVVVVDVLRFSTTVIRALENDAAFCLDAAAFASSINGAAVAAAAADTGAVVLLGALRNASAVAAAVYAEQRRAGRTSVNVVAAGERSAREAGSSVRFAVEDQLGAGAIIDALATLGLDHSSPEAAVTGEAFRALRRATRHLLTAGGSGRELAGLGRGDEVDAAAAVDAASVVPILREGVFGPL</sequence>
<comment type="similarity">
    <text evidence="2">Belongs to the ComB family.</text>
</comment>
<dbReference type="PANTHER" id="PTHR37311">
    <property type="entry name" value="2-PHOSPHOSULFOLACTATE PHOSPHATASE-RELATED"/>
    <property type="match status" value="1"/>
</dbReference>
<organism evidence="8 9">
    <name type="scientific">Microbacterium terregens</name>
    <dbReference type="NCBI Taxonomy" id="69363"/>
    <lineage>
        <taxon>Bacteria</taxon>
        <taxon>Bacillati</taxon>
        <taxon>Actinomycetota</taxon>
        <taxon>Actinomycetes</taxon>
        <taxon>Micrococcales</taxon>
        <taxon>Microbacteriaceae</taxon>
        <taxon>Microbacterium</taxon>
    </lineage>
</organism>
<comment type="catalytic activity">
    <reaction evidence="7">
        <text>(2R)-O-phospho-3-sulfolactate + H2O = (2R)-3-sulfolactate + phosphate</text>
        <dbReference type="Rhea" id="RHEA:23416"/>
        <dbReference type="ChEBI" id="CHEBI:15377"/>
        <dbReference type="ChEBI" id="CHEBI:15597"/>
        <dbReference type="ChEBI" id="CHEBI:43474"/>
        <dbReference type="ChEBI" id="CHEBI:58738"/>
        <dbReference type="EC" id="3.1.3.71"/>
    </reaction>
</comment>
<evidence type="ECO:0000256" key="7">
    <source>
        <dbReference type="ARBA" id="ARBA00033711"/>
    </source>
</evidence>
<evidence type="ECO:0000256" key="5">
    <source>
        <dbReference type="ARBA" id="ARBA00022801"/>
    </source>
</evidence>
<reference evidence="8 9" key="1">
    <citation type="submission" date="2024-09" db="EMBL/GenBank/DDBJ databases">
        <authorList>
            <person name="Sun Q."/>
            <person name="Mori K."/>
        </authorList>
    </citation>
    <scope>NUCLEOTIDE SEQUENCE [LARGE SCALE GENOMIC DNA]</scope>
    <source>
        <strain evidence="8 9">JCM 1342</strain>
    </source>
</reference>
<dbReference type="PANTHER" id="PTHR37311:SF1">
    <property type="entry name" value="2-PHOSPHOSULFOLACTATE PHOSPHATASE-RELATED"/>
    <property type="match status" value="1"/>
</dbReference>
<evidence type="ECO:0000313" key="8">
    <source>
        <dbReference type="EMBL" id="MFB9644906.1"/>
    </source>
</evidence>
<dbReference type="EC" id="3.1.3.71" evidence="3"/>
<evidence type="ECO:0000313" key="9">
    <source>
        <dbReference type="Proteomes" id="UP001589611"/>
    </source>
</evidence>
<comment type="caution">
    <text evidence="8">The sequence shown here is derived from an EMBL/GenBank/DDBJ whole genome shotgun (WGS) entry which is preliminary data.</text>
</comment>
<protein>
    <recommendedName>
        <fullName evidence="4">Probable 2-phosphosulfolactate phosphatase</fullName>
        <ecNumber evidence="3">3.1.3.71</ecNumber>
    </recommendedName>
</protein>
<keyword evidence="5" id="KW-0378">Hydrolase</keyword>
<dbReference type="RefSeq" id="WP_344711699.1">
    <property type="nucleotide sequence ID" value="NZ_BAAAWH010000001.1"/>
</dbReference>